<dbReference type="Proteomes" id="UP000002747">
    <property type="component" value="Chromosome"/>
</dbReference>
<dbReference type="STRING" id="291112.PAU_00824"/>
<sequence>MTKLERTHQVLDNSSYTRYFSSCLFVGCTHSPWSLS</sequence>
<dbReference type="AlphaFoldDB" id="C7BMT0"/>
<proteinExistence type="predicted"/>
<organism evidence="1 2">
    <name type="scientific">Photorhabdus asymbiotica subsp. asymbiotica (strain ATCC 43949 / 3105-77)</name>
    <name type="common">Xenorhabdus luminescens (strain 2)</name>
    <dbReference type="NCBI Taxonomy" id="553480"/>
    <lineage>
        <taxon>Bacteria</taxon>
        <taxon>Pseudomonadati</taxon>
        <taxon>Pseudomonadota</taxon>
        <taxon>Gammaproteobacteria</taxon>
        <taxon>Enterobacterales</taxon>
        <taxon>Morganellaceae</taxon>
        <taxon>Photorhabdus</taxon>
    </lineage>
</organism>
<evidence type="ECO:0000313" key="1">
    <source>
        <dbReference type="EMBL" id="CAQ82916.1"/>
    </source>
</evidence>
<dbReference type="EMBL" id="FM162591">
    <property type="protein sequence ID" value="CAQ82916.1"/>
    <property type="molecule type" value="Genomic_DNA"/>
</dbReference>
<name>C7BMT0_PHOAA</name>
<evidence type="ECO:0000313" key="2">
    <source>
        <dbReference type="Proteomes" id="UP000002747"/>
    </source>
</evidence>
<accession>C7BMT0</accession>
<gene>
    <name evidence="1" type="ordered locus">PAU_00824</name>
</gene>
<reference evidence="1 2" key="1">
    <citation type="journal article" date="2009" name="BMC Genomics">
        <title>Comparative genomics of the emerging human pathogen Photorhabdus asymbiotica with the insect pathogen Photorhabdus luminescens.</title>
        <authorList>
            <person name="Wilkinson P."/>
            <person name="Waterfield N.R."/>
            <person name="Crossman L."/>
            <person name="Corton C."/>
            <person name="Sanchez-Contreras M."/>
            <person name="Vlisidou I."/>
            <person name="Barron A."/>
            <person name="Bignell A."/>
            <person name="Clark L."/>
            <person name="Ormond D."/>
            <person name="Mayho M."/>
            <person name="Bason N."/>
            <person name="Smith F."/>
            <person name="Simmonds M."/>
            <person name="Churcher C."/>
            <person name="Harris D."/>
            <person name="Thompson N.R."/>
            <person name="Quail M."/>
            <person name="Parkhill J."/>
            <person name="ffrench-Constant R.H."/>
        </authorList>
    </citation>
    <scope>NUCLEOTIDE SEQUENCE [LARGE SCALE GENOMIC DNA]</scope>
    <source>
        <strain evidence="2">ATCC 43949 / 3105-77</strain>
    </source>
</reference>
<protein>
    <submittedName>
        <fullName evidence="1">Uncharacterized protein</fullName>
    </submittedName>
</protein>
<dbReference type="KEGG" id="pay:PAU_00824"/>